<dbReference type="InterPro" id="IPR010982">
    <property type="entry name" value="Lambda_DNA-bd_dom_sf"/>
</dbReference>
<keyword evidence="4" id="KW-1185">Reference proteome</keyword>
<evidence type="ECO:0000259" key="2">
    <source>
        <dbReference type="PROSITE" id="PS50943"/>
    </source>
</evidence>
<dbReference type="RefSeq" id="WP_124874329.1">
    <property type="nucleotide sequence ID" value="NZ_RQJO01000008.1"/>
</dbReference>
<evidence type="ECO:0000313" key="4">
    <source>
        <dbReference type="Proteomes" id="UP000271925"/>
    </source>
</evidence>
<dbReference type="SUPFAM" id="SSF47413">
    <property type="entry name" value="lambda repressor-like DNA-binding domains"/>
    <property type="match status" value="1"/>
</dbReference>
<evidence type="ECO:0000256" key="1">
    <source>
        <dbReference type="ARBA" id="ARBA00023125"/>
    </source>
</evidence>
<dbReference type="Proteomes" id="UP000271925">
    <property type="component" value="Unassembled WGS sequence"/>
</dbReference>
<dbReference type="Gene3D" id="1.10.260.40">
    <property type="entry name" value="lambda repressor-like DNA-binding domains"/>
    <property type="match status" value="1"/>
</dbReference>
<feature type="domain" description="HTH cro/C1-type" evidence="2">
    <location>
        <begin position="6"/>
        <end position="60"/>
    </location>
</feature>
<reference evidence="3 4" key="1">
    <citation type="submission" date="2018-11" db="EMBL/GenBank/DDBJ databases">
        <authorList>
            <person name="Zhou Z."/>
            <person name="Wang G."/>
        </authorList>
    </citation>
    <scope>NUCLEOTIDE SEQUENCE [LARGE SCALE GENOMIC DNA]</scope>
    <source>
        <strain evidence="3 4">KCTC52004</strain>
    </source>
</reference>
<dbReference type="Pfam" id="PF01381">
    <property type="entry name" value="HTH_3"/>
    <property type="match status" value="1"/>
</dbReference>
<organism evidence="3 4">
    <name type="scientific">Larkinella rosea</name>
    <dbReference type="NCBI Taxonomy" id="2025312"/>
    <lineage>
        <taxon>Bacteria</taxon>
        <taxon>Pseudomonadati</taxon>
        <taxon>Bacteroidota</taxon>
        <taxon>Cytophagia</taxon>
        <taxon>Cytophagales</taxon>
        <taxon>Spirosomataceae</taxon>
        <taxon>Larkinella</taxon>
    </lineage>
</organism>
<comment type="caution">
    <text evidence="3">The sequence shown here is derived from an EMBL/GenBank/DDBJ whole genome shotgun (WGS) entry which is preliminary data.</text>
</comment>
<sequence>MLAKNLTDLRKEKKLTQLTVANAVGISRSTYADYEKGKSEPGASVLIKLATYFNVKADELVSGLVPLPLFRQPRQTPRLLDDVRVLPITVDSQQRENIQYVPHAAVAGYLSEHNQPEFIGRLPHFRLPKLTKGSYRAFDIQGDSMPPLHNGYVLIGRFVEHERDLKSGNRYVLVVKNQGIVFKKVIRTEKKSGRETGSPLILVSDNPEFLPYTVDLADVLEAWEMVSFIGYPDVYQDATHLLNDRLQVIEQKLNQLATPD</sequence>
<dbReference type="SUPFAM" id="SSF51306">
    <property type="entry name" value="LexA/Signal peptidase"/>
    <property type="match status" value="1"/>
</dbReference>
<dbReference type="InterPro" id="IPR039418">
    <property type="entry name" value="LexA-like"/>
</dbReference>
<accession>A0A3P1BSE3</accession>
<dbReference type="Gene3D" id="2.10.109.10">
    <property type="entry name" value="Umud Fragment, subunit A"/>
    <property type="match status" value="1"/>
</dbReference>
<evidence type="ECO:0000313" key="3">
    <source>
        <dbReference type="EMBL" id="RRB04020.1"/>
    </source>
</evidence>
<dbReference type="PROSITE" id="PS50943">
    <property type="entry name" value="HTH_CROC1"/>
    <property type="match status" value="1"/>
</dbReference>
<dbReference type="PANTHER" id="PTHR46558:SF11">
    <property type="entry name" value="HTH-TYPE TRANSCRIPTIONAL REGULATOR XRE"/>
    <property type="match status" value="1"/>
</dbReference>
<keyword evidence="1" id="KW-0238">DNA-binding</keyword>
<dbReference type="CDD" id="cd00093">
    <property type="entry name" value="HTH_XRE"/>
    <property type="match status" value="1"/>
</dbReference>
<dbReference type="EMBL" id="RQJO01000008">
    <property type="protein sequence ID" value="RRB04020.1"/>
    <property type="molecule type" value="Genomic_DNA"/>
</dbReference>
<name>A0A3P1BSE3_9BACT</name>
<dbReference type="GO" id="GO:0003677">
    <property type="term" value="F:DNA binding"/>
    <property type="evidence" value="ECO:0007669"/>
    <property type="project" value="UniProtKB-KW"/>
</dbReference>
<dbReference type="CDD" id="cd06529">
    <property type="entry name" value="S24_LexA-like"/>
    <property type="match status" value="1"/>
</dbReference>
<protein>
    <submittedName>
        <fullName evidence="3">LexA family transcriptional regulator</fullName>
    </submittedName>
</protein>
<dbReference type="PANTHER" id="PTHR46558">
    <property type="entry name" value="TRACRIPTIONAL REGULATORY PROTEIN-RELATED-RELATED"/>
    <property type="match status" value="1"/>
</dbReference>
<dbReference type="InterPro" id="IPR001387">
    <property type="entry name" value="Cro/C1-type_HTH"/>
</dbReference>
<dbReference type="OrthoDB" id="3831186at2"/>
<proteinExistence type="predicted"/>
<dbReference type="AlphaFoldDB" id="A0A3P1BSE3"/>
<dbReference type="InterPro" id="IPR036286">
    <property type="entry name" value="LexA/Signal_pep-like_sf"/>
</dbReference>
<gene>
    <name evidence="3" type="ORF">EHT25_10855</name>
</gene>
<dbReference type="SMART" id="SM00530">
    <property type="entry name" value="HTH_XRE"/>
    <property type="match status" value="1"/>
</dbReference>